<feature type="compositionally biased region" description="Low complexity" evidence="13">
    <location>
        <begin position="341"/>
        <end position="366"/>
    </location>
</feature>
<keyword evidence="5 11" id="KW-0547">Nucleotide-binding</keyword>
<keyword evidence="7 11" id="KW-0067">ATP-binding</keyword>
<dbReference type="PANTHER" id="PTHR47167">
    <property type="entry name" value="SERINE/THREONINE-PROTEIN KINASE TAO1-LIKE PROTEIN"/>
    <property type="match status" value="1"/>
</dbReference>
<evidence type="ECO:0000256" key="6">
    <source>
        <dbReference type="ARBA" id="ARBA00022777"/>
    </source>
</evidence>
<evidence type="ECO:0000313" key="15">
    <source>
        <dbReference type="Proteomes" id="UP000189705"/>
    </source>
</evidence>
<dbReference type="STRING" id="38654.A0A3Q0FTZ4"/>
<keyword evidence="8 12" id="KW-0175">Coiled coil</keyword>
<evidence type="ECO:0000313" key="16">
    <source>
        <dbReference type="RefSeq" id="XP_025050732.1"/>
    </source>
</evidence>
<dbReference type="InterPro" id="IPR011009">
    <property type="entry name" value="Kinase-like_dom_sf"/>
</dbReference>
<dbReference type="GeneID" id="102380303"/>
<proteinExistence type="inferred from homology"/>
<dbReference type="Pfam" id="PF00069">
    <property type="entry name" value="Pkinase"/>
    <property type="match status" value="1"/>
</dbReference>
<evidence type="ECO:0000256" key="4">
    <source>
        <dbReference type="ARBA" id="ARBA00022679"/>
    </source>
</evidence>
<reference evidence="16" key="1">
    <citation type="submission" date="2025-08" db="UniProtKB">
        <authorList>
            <consortium name="RefSeq"/>
        </authorList>
    </citation>
    <scope>IDENTIFICATION</scope>
</reference>
<dbReference type="SMART" id="SM00220">
    <property type="entry name" value="S_TKc"/>
    <property type="match status" value="1"/>
</dbReference>
<feature type="region of interest" description="Disordered" evidence="13">
    <location>
        <begin position="901"/>
        <end position="941"/>
    </location>
</feature>
<dbReference type="Gene3D" id="3.30.200.20">
    <property type="entry name" value="Phosphorylase Kinase, domain 1"/>
    <property type="match status" value="1"/>
</dbReference>
<evidence type="ECO:0000256" key="13">
    <source>
        <dbReference type="SAM" id="MobiDB-lite"/>
    </source>
</evidence>
<dbReference type="InParanoid" id="A0A3Q0FTZ4"/>
<keyword evidence="4" id="KW-0808">Transferase</keyword>
<evidence type="ECO:0000256" key="3">
    <source>
        <dbReference type="ARBA" id="ARBA00022527"/>
    </source>
</evidence>
<dbReference type="InterPro" id="IPR000719">
    <property type="entry name" value="Prot_kinase_dom"/>
</dbReference>
<dbReference type="RefSeq" id="XP_025050732.1">
    <property type="nucleotide sequence ID" value="XM_025194947.1"/>
</dbReference>
<dbReference type="PROSITE" id="PS50011">
    <property type="entry name" value="PROTEIN_KINASE_DOM"/>
    <property type="match status" value="1"/>
</dbReference>
<evidence type="ECO:0000256" key="7">
    <source>
        <dbReference type="ARBA" id="ARBA00022840"/>
    </source>
</evidence>
<dbReference type="GO" id="GO:0005737">
    <property type="term" value="C:cytoplasm"/>
    <property type="evidence" value="ECO:0007669"/>
    <property type="project" value="TreeGrafter"/>
</dbReference>
<evidence type="ECO:0000256" key="5">
    <source>
        <dbReference type="ARBA" id="ARBA00022741"/>
    </source>
</evidence>
<dbReference type="InterPro" id="IPR008271">
    <property type="entry name" value="Ser/Thr_kinase_AS"/>
</dbReference>
<dbReference type="CTD" id="9344"/>
<comment type="similarity">
    <text evidence="1">Belongs to the protein kinase superfamily. STE Ser/Thr protein kinase family. STE20 subfamily.</text>
</comment>
<organism evidence="15 16">
    <name type="scientific">Alligator sinensis</name>
    <name type="common">Chinese alligator</name>
    <dbReference type="NCBI Taxonomy" id="38654"/>
    <lineage>
        <taxon>Eukaryota</taxon>
        <taxon>Metazoa</taxon>
        <taxon>Chordata</taxon>
        <taxon>Craniata</taxon>
        <taxon>Vertebrata</taxon>
        <taxon>Euteleostomi</taxon>
        <taxon>Archelosauria</taxon>
        <taxon>Archosauria</taxon>
        <taxon>Crocodylia</taxon>
        <taxon>Alligatoridae</taxon>
        <taxon>Alligatorinae</taxon>
        <taxon>Alligator</taxon>
    </lineage>
</organism>
<comment type="catalytic activity">
    <reaction evidence="10">
        <text>L-seryl-[protein] + ATP = O-phospho-L-seryl-[protein] + ADP + H(+)</text>
        <dbReference type="Rhea" id="RHEA:17989"/>
        <dbReference type="Rhea" id="RHEA-COMP:9863"/>
        <dbReference type="Rhea" id="RHEA-COMP:11604"/>
        <dbReference type="ChEBI" id="CHEBI:15378"/>
        <dbReference type="ChEBI" id="CHEBI:29999"/>
        <dbReference type="ChEBI" id="CHEBI:30616"/>
        <dbReference type="ChEBI" id="CHEBI:83421"/>
        <dbReference type="ChEBI" id="CHEBI:456216"/>
        <dbReference type="EC" id="2.7.11.1"/>
    </reaction>
</comment>
<dbReference type="Proteomes" id="UP000189705">
    <property type="component" value="Unplaced"/>
</dbReference>
<dbReference type="Gene3D" id="1.10.510.10">
    <property type="entry name" value="Transferase(Phosphotransferase) domain 1"/>
    <property type="match status" value="1"/>
</dbReference>
<dbReference type="AlphaFoldDB" id="A0A3Q0FTZ4"/>
<evidence type="ECO:0000256" key="9">
    <source>
        <dbReference type="ARBA" id="ARBA00047899"/>
    </source>
</evidence>
<dbReference type="SUPFAM" id="SSF56112">
    <property type="entry name" value="Protein kinase-like (PK-like)"/>
    <property type="match status" value="1"/>
</dbReference>
<dbReference type="FunFam" id="3.30.200.20:FF:000029">
    <property type="entry name" value="Serine/threonine-protein kinase TAO2, putative"/>
    <property type="match status" value="1"/>
</dbReference>
<feature type="domain" description="Protein kinase" evidence="14">
    <location>
        <begin position="28"/>
        <end position="277"/>
    </location>
</feature>
<evidence type="ECO:0000256" key="12">
    <source>
        <dbReference type="SAM" id="Coils"/>
    </source>
</evidence>
<dbReference type="GO" id="GO:0005524">
    <property type="term" value="F:ATP binding"/>
    <property type="evidence" value="ECO:0007669"/>
    <property type="project" value="UniProtKB-UniRule"/>
</dbReference>
<dbReference type="FunFam" id="1.10.510.10:FF:000030">
    <property type="entry name" value="Serine/threonine-protein kinase TAO2, putative"/>
    <property type="match status" value="1"/>
</dbReference>
<keyword evidence="3" id="KW-0723">Serine/threonine-protein kinase</keyword>
<comment type="catalytic activity">
    <reaction evidence="9">
        <text>L-threonyl-[protein] + ATP = O-phospho-L-threonyl-[protein] + ADP + H(+)</text>
        <dbReference type="Rhea" id="RHEA:46608"/>
        <dbReference type="Rhea" id="RHEA-COMP:11060"/>
        <dbReference type="Rhea" id="RHEA-COMP:11605"/>
        <dbReference type="ChEBI" id="CHEBI:15378"/>
        <dbReference type="ChEBI" id="CHEBI:30013"/>
        <dbReference type="ChEBI" id="CHEBI:30616"/>
        <dbReference type="ChEBI" id="CHEBI:61977"/>
        <dbReference type="ChEBI" id="CHEBI:456216"/>
        <dbReference type="EC" id="2.7.11.1"/>
    </reaction>
</comment>
<dbReference type="PROSITE" id="PS00108">
    <property type="entry name" value="PROTEIN_KINASE_ST"/>
    <property type="match status" value="1"/>
</dbReference>
<feature type="region of interest" description="Disordered" evidence="13">
    <location>
        <begin position="313"/>
        <end position="435"/>
    </location>
</feature>
<sequence>MPSGARAGSLKDPEVAELFFKDDPEKLFVDLREIGHGSFGAVYFARDMRSNEVVAIKKMSYSGKQSNEKWQDIIKEVKFLQKLRHPNTIEYKGCYLREHTAWLVMEYCLGSASDLLEVHKKPLQEVEIAAITHGALQGLAYLHTHNMIHRDVKAGNILLTEPGQVKLGDFGSASIVAPANSFVGTPYWMAPEVILAMDEGQYDGKVDVWSLGITCIELAERKPPLFNMYGMSALYRHPEPLQSGGWSEYFRNFVDSCLQKIPQDRPASDVLLKHRFLLRERPPTVVLELIQRTKDAVRELDNLQYRKMKKILFQEAPNGPGPDGPDDDEEAETMVQRGGTVSSVGSSHSVPSMSISASSQSSSVNSLADEASDPEGPSPDPDEDDGPGLALLQEGEHTVASNSSVIHRLPGHDSLYDDPYQPEMEAQSSSAARRRAYCRNRDHFATIRTASLVTRQMQEHAQDSALREQLSGYKRMRRQHQKQLAALENRLRAERDEHQLRLERELEAQRGACVAEADKLARKHQAICEKEIKAALAEEKKFQQHILAQQKKELGGLLEAQKRHYKLRKEQLKEELQENQSTPKREKQEWLLRQKEALQQRQAEEEAGLLRRQRQHFELQCRQYKRRLLLARHGLDQDLLREELNKKQTQKDLECAMLLRQHESSQELELRQLHTVQRTRTELTRLQHQTELSNQLEYNKRREQELRQKHAAEVRQQPKSLKAKELQIKKQFQDTCKIQTRQYKALRAHLLDGTAKAEHKALLKRLKDEQTRKLAALAEQYDHSISEMLSTQALRLDESQEAEQQGLRRQLQQELELLTAYQSKIKMHTEAQHERERRDLEQRLSLRRALLEQRIEEEMAGLQAERSERIRALLERQAREIEAFDGESMRLGFACMALGPPLPGPPGAPRGSAPRNSPQPLRRTASGGSPGDPGLSRSASLSSHILNGAHYYS</sequence>
<evidence type="ECO:0000256" key="2">
    <source>
        <dbReference type="ARBA" id="ARBA00012513"/>
    </source>
</evidence>
<evidence type="ECO:0000256" key="8">
    <source>
        <dbReference type="ARBA" id="ARBA00023054"/>
    </source>
</evidence>
<keyword evidence="6 16" id="KW-0418">Kinase</keyword>
<dbReference type="GO" id="GO:0004674">
    <property type="term" value="F:protein serine/threonine kinase activity"/>
    <property type="evidence" value="ECO:0007669"/>
    <property type="project" value="UniProtKB-KW"/>
</dbReference>
<name>A0A3Q0FTZ4_ALLSI</name>
<dbReference type="PANTHER" id="PTHR47167:SF6">
    <property type="entry name" value="SERINE_THREONINE-PROTEIN KINASE TAO2"/>
    <property type="match status" value="1"/>
</dbReference>
<accession>A0A3Q0FTZ4</accession>
<evidence type="ECO:0000256" key="1">
    <source>
        <dbReference type="ARBA" id="ARBA00008874"/>
    </source>
</evidence>
<evidence type="ECO:0000256" key="11">
    <source>
        <dbReference type="PROSITE-ProRule" id="PRU10141"/>
    </source>
</evidence>
<dbReference type="PROSITE" id="PS00107">
    <property type="entry name" value="PROTEIN_KINASE_ATP"/>
    <property type="match status" value="1"/>
</dbReference>
<dbReference type="InterPro" id="IPR017441">
    <property type="entry name" value="Protein_kinase_ATP_BS"/>
</dbReference>
<feature type="binding site" evidence="11">
    <location>
        <position position="58"/>
    </location>
    <ligand>
        <name>ATP</name>
        <dbReference type="ChEBI" id="CHEBI:30616"/>
    </ligand>
</feature>
<gene>
    <name evidence="16" type="primary">TAOK2</name>
</gene>
<feature type="coiled-coil region" evidence="12">
    <location>
        <begin position="470"/>
        <end position="508"/>
    </location>
</feature>
<dbReference type="InterPro" id="IPR051234">
    <property type="entry name" value="TAO_STE20_kinase"/>
</dbReference>
<evidence type="ECO:0000259" key="14">
    <source>
        <dbReference type="PROSITE" id="PS50011"/>
    </source>
</evidence>
<keyword evidence="15" id="KW-1185">Reference proteome</keyword>
<dbReference type="KEGG" id="asn:102380303"/>
<protein>
    <recommendedName>
        <fullName evidence="2">non-specific serine/threonine protein kinase</fullName>
        <ecNumber evidence="2">2.7.11.1</ecNumber>
    </recommendedName>
</protein>
<evidence type="ECO:0000256" key="10">
    <source>
        <dbReference type="ARBA" id="ARBA00048679"/>
    </source>
</evidence>
<dbReference type="EC" id="2.7.11.1" evidence="2"/>